<name>A0A851GI37_9BACT</name>
<evidence type="ECO:0000313" key="3">
    <source>
        <dbReference type="Proteomes" id="UP000557872"/>
    </source>
</evidence>
<feature type="signal peptide" evidence="1">
    <location>
        <begin position="1"/>
        <end position="25"/>
    </location>
</feature>
<proteinExistence type="predicted"/>
<evidence type="ECO:0000313" key="2">
    <source>
        <dbReference type="EMBL" id="NWK56572.1"/>
    </source>
</evidence>
<dbReference type="RefSeq" id="WP_178933339.1">
    <property type="nucleotide sequence ID" value="NZ_JACBAZ010000004.1"/>
</dbReference>
<evidence type="ECO:0000256" key="1">
    <source>
        <dbReference type="SAM" id="SignalP"/>
    </source>
</evidence>
<feature type="chain" id="PRO_5032766758" description="DUF3108 domain-containing protein" evidence="1">
    <location>
        <begin position="26"/>
        <end position="283"/>
    </location>
</feature>
<dbReference type="AlphaFoldDB" id="A0A851GI37"/>
<reference evidence="2 3" key="1">
    <citation type="submission" date="2020-07" db="EMBL/GenBank/DDBJ databases">
        <title>Roseicoccus Jingziensis gen. nov., sp. nov., isolated from coastal seawater.</title>
        <authorList>
            <person name="Feng X."/>
        </authorList>
    </citation>
    <scope>NUCLEOTIDE SEQUENCE [LARGE SCALE GENOMIC DNA]</scope>
    <source>
        <strain evidence="2 3">N1E253</strain>
    </source>
</reference>
<keyword evidence="3" id="KW-1185">Reference proteome</keyword>
<organism evidence="2 3">
    <name type="scientific">Oceaniferula marina</name>
    <dbReference type="NCBI Taxonomy" id="2748318"/>
    <lineage>
        <taxon>Bacteria</taxon>
        <taxon>Pseudomonadati</taxon>
        <taxon>Verrucomicrobiota</taxon>
        <taxon>Verrucomicrobiia</taxon>
        <taxon>Verrucomicrobiales</taxon>
        <taxon>Verrucomicrobiaceae</taxon>
        <taxon>Oceaniferula</taxon>
    </lineage>
</organism>
<gene>
    <name evidence="2" type="ORF">HW115_13200</name>
</gene>
<evidence type="ECO:0008006" key="4">
    <source>
        <dbReference type="Google" id="ProtNLM"/>
    </source>
</evidence>
<protein>
    <recommendedName>
        <fullName evidence="4">DUF3108 domain-containing protein</fullName>
    </recommendedName>
</protein>
<comment type="caution">
    <text evidence="2">The sequence shown here is derived from an EMBL/GenBank/DDBJ whole genome shotgun (WGS) entry which is preliminary data.</text>
</comment>
<dbReference type="EMBL" id="JACBAZ010000004">
    <property type="protein sequence ID" value="NWK56572.1"/>
    <property type="molecule type" value="Genomic_DNA"/>
</dbReference>
<accession>A0A851GI37</accession>
<keyword evidence="1" id="KW-0732">Signal</keyword>
<sequence length="283" mass="31759">MMKGKKWIWSLLVLIGLVCPRVAQSKSDEEKPAYEVSFVVVGARSDAYWVGDGPDMKVFAHDPGAAPPRDIFIATGKKQSGVASGEEKRKRLMLALNVPTERVQLRTSKCDLSARLQSGEDISYKKYTSAQLPPVIGEYTVFMARQPKHKTWKEPQRLILSDSEARFPKGAVRVVNLADRPVYIQKGKKVLGHLAPRKSVVIKKALNAKQPEVISLWYTHKGRKVPAFRRALNYQDDQRLNIACTYVPKRSRPLLSQLFLTAKPLPKPEVPKKKSDTLQASSS</sequence>
<dbReference type="Proteomes" id="UP000557872">
    <property type="component" value="Unassembled WGS sequence"/>
</dbReference>